<dbReference type="InterPro" id="IPR001610">
    <property type="entry name" value="PAC"/>
</dbReference>
<dbReference type="PRINTS" id="PR00344">
    <property type="entry name" value="BCTRLSENSOR"/>
</dbReference>
<dbReference type="Gene3D" id="3.30.450.40">
    <property type="match status" value="1"/>
</dbReference>
<comment type="catalytic activity">
    <reaction evidence="1">
        <text>ATP + protein L-histidine = ADP + protein N-phospho-L-histidine.</text>
        <dbReference type="EC" id="2.7.13.3"/>
    </reaction>
</comment>
<dbReference type="SUPFAM" id="SSF55781">
    <property type="entry name" value="GAF domain-like"/>
    <property type="match status" value="1"/>
</dbReference>
<dbReference type="SMART" id="SM00086">
    <property type="entry name" value="PAC"/>
    <property type="match status" value="3"/>
</dbReference>
<feature type="region of interest" description="Disordered" evidence="15">
    <location>
        <begin position="1"/>
        <end position="23"/>
    </location>
</feature>
<dbReference type="SMART" id="SM00091">
    <property type="entry name" value="PAS"/>
    <property type="match status" value="3"/>
</dbReference>
<comment type="caution">
    <text evidence="19">The sequence shown here is derived from an EMBL/GenBank/DDBJ whole genome shotgun (WGS) entry which is preliminary data.</text>
</comment>
<evidence type="ECO:0000256" key="11">
    <source>
        <dbReference type="ARBA" id="ARBA00022989"/>
    </source>
</evidence>
<dbReference type="SUPFAM" id="SSF55874">
    <property type="entry name" value="ATPase domain of HSP90 chaperone/DNA topoisomerase II/histidine kinase"/>
    <property type="match status" value="1"/>
</dbReference>
<evidence type="ECO:0000256" key="10">
    <source>
        <dbReference type="ARBA" id="ARBA00022840"/>
    </source>
</evidence>
<dbReference type="PANTHER" id="PTHR42878">
    <property type="entry name" value="TWO-COMPONENT HISTIDINE KINASE"/>
    <property type="match status" value="1"/>
</dbReference>
<evidence type="ECO:0000259" key="17">
    <source>
        <dbReference type="PROSITE" id="PS50112"/>
    </source>
</evidence>
<reference evidence="19 20" key="1">
    <citation type="submission" date="2021-03" db="EMBL/GenBank/DDBJ databases">
        <title>Actinoplanes flavus sp. nov., a novel actinomycete isolated from Coconut Palm rhizosphere soil.</title>
        <authorList>
            <person name="Luo X."/>
        </authorList>
    </citation>
    <scope>NUCLEOTIDE SEQUENCE [LARGE SCALE GENOMIC DNA]</scope>
    <source>
        <strain evidence="19 20">NEAU-H7</strain>
    </source>
</reference>
<dbReference type="CDD" id="cd00075">
    <property type="entry name" value="HATPase"/>
    <property type="match status" value="1"/>
</dbReference>
<evidence type="ECO:0000313" key="20">
    <source>
        <dbReference type="Proteomes" id="UP000679690"/>
    </source>
</evidence>
<keyword evidence="12" id="KW-0902">Two-component regulatory system</keyword>
<dbReference type="CDD" id="cd00082">
    <property type="entry name" value="HisKA"/>
    <property type="match status" value="1"/>
</dbReference>
<dbReference type="Pfam" id="PF13185">
    <property type="entry name" value="GAF_2"/>
    <property type="match status" value="1"/>
</dbReference>
<feature type="domain" description="PAC" evidence="18">
    <location>
        <begin position="550"/>
        <end position="600"/>
    </location>
</feature>
<dbReference type="PROSITE" id="PS50109">
    <property type="entry name" value="HIS_KIN"/>
    <property type="match status" value="1"/>
</dbReference>
<dbReference type="InterPro" id="IPR029016">
    <property type="entry name" value="GAF-like_dom_sf"/>
</dbReference>
<dbReference type="InterPro" id="IPR003661">
    <property type="entry name" value="HisK_dim/P_dom"/>
</dbReference>
<dbReference type="Pfam" id="PF08447">
    <property type="entry name" value="PAS_3"/>
    <property type="match status" value="1"/>
</dbReference>
<dbReference type="Gene3D" id="1.10.287.130">
    <property type="match status" value="1"/>
</dbReference>
<keyword evidence="13" id="KW-0472">Membrane</keyword>
<feature type="domain" description="PAS" evidence="17">
    <location>
        <begin position="41"/>
        <end position="112"/>
    </location>
</feature>
<dbReference type="InterPro" id="IPR036890">
    <property type="entry name" value="HATPase_C_sf"/>
</dbReference>
<dbReference type="InterPro" id="IPR035965">
    <property type="entry name" value="PAS-like_dom_sf"/>
</dbReference>
<dbReference type="Proteomes" id="UP000679690">
    <property type="component" value="Unassembled WGS sequence"/>
</dbReference>
<dbReference type="RefSeq" id="WP_208466208.1">
    <property type="nucleotide sequence ID" value="NZ_JAGFNS010000003.1"/>
</dbReference>
<proteinExistence type="predicted"/>
<evidence type="ECO:0000256" key="12">
    <source>
        <dbReference type="ARBA" id="ARBA00023012"/>
    </source>
</evidence>
<protein>
    <recommendedName>
        <fullName evidence="14">Sensor-like histidine kinase SenX3</fullName>
        <ecNumber evidence="4">2.7.13.3</ecNumber>
    </recommendedName>
</protein>
<feature type="domain" description="PAS" evidence="17">
    <location>
        <begin position="170"/>
        <end position="212"/>
    </location>
</feature>
<dbReference type="InterPro" id="IPR005467">
    <property type="entry name" value="His_kinase_dom"/>
</dbReference>
<dbReference type="Pfam" id="PF02518">
    <property type="entry name" value="HATPase_c"/>
    <property type="match status" value="1"/>
</dbReference>
<dbReference type="CDD" id="cd00130">
    <property type="entry name" value="PAS"/>
    <property type="match status" value="3"/>
</dbReference>
<keyword evidence="20" id="KW-1185">Reference proteome</keyword>
<dbReference type="SMART" id="SM00388">
    <property type="entry name" value="HisKA"/>
    <property type="match status" value="1"/>
</dbReference>
<dbReference type="Pfam" id="PF00512">
    <property type="entry name" value="HisKA"/>
    <property type="match status" value="1"/>
</dbReference>
<dbReference type="InterPro" id="IPR036097">
    <property type="entry name" value="HisK_dim/P_sf"/>
</dbReference>
<dbReference type="Pfam" id="PF08448">
    <property type="entry name" value="PAS_4"/>
    <property type="match status" value="1"/>
</dbReference>
<dbReference type="InterPro" id="IPR013767">
    <property type="entry name" value="PAS_fold"/>
</dbReference>
<keyword evidence="10" id="KW-0067">ATP-binding</keyword>
<evidence type="ECO:0000256" key="8">
    <source>
        <dbReference type="ARBA" id="ARBA00022741"/>
    </source>
</evidence>
<dbReference type="InterPro" id="IPR050351">
    <property type="entry name" value="BphY/WalK/GraS-like"/>
</dbReference>
<evidence type="ECO:0000256" key="2">
    <source>
        <dbReference type="ARBA" id="ARBA00004141"/>
    </source>
</evidence>
<dbReference type="Pfam" id="PF00989">
    <property type="entry name" value="PAS"/>
    <property type="match status" value="1"/>
</dbReference>
<accession>A0ABS3UDW3</accession>
<dbReference type="EC" id="2.7.13.3" evidence="4"/>
<keyword evidence="7" id="KW-0812">Transmembrane</keyword>
<keyword evidence="9" id="KW-0418">Kinase</keyword>
<evidence type="ECO:0000256" key="13">
    <source>
        <dbReference type="ARBA" id="ARBA00023136"/>
    </source>
</evidence>
<dbReference type="SUPFAM" id="SSF47384">
    <property type="entry name" value="Homodimeric domain of signal transducing histidine kinase"/>
    <property type="match status" value="1"/>
</dbReference>
<dbReference type="Gene3D" id="3.30.450.20">
    <property type="entry name" value="PAS domain"/>
    <property type="match status" value="3"/>
</dbReference>
<dbReference type="SMART" id="SM00387">
    <property type="entry name" value="HATPase_c"/>
    <property type="match status" value="1"/>
</dbReference>
<evidence type="ECO:0000256" key="4">
    <source>
        <dbReference type="ARBA" id="ARBA00012438"/>
    </source>
</evidence>
<gene>
    <name evidence="19" type="ORF">J5X75_05545</name>
</gene>
<evidence type="ECO:0000259" key="16">
    <source>
        <dbReference type="PROSITE" id="PS50109"/>
    </source>
</evidence>
<keyword evidence="11" id="KW-1133">Transmembrane helix</keyword>
<dbReference type="PROSITE" id="PS50112">
    <property type="entry name" value="PAS"/>
    <property type="match status" value="2"/>
</dbReference>
<dbReference type="NCBIfam" id="TIGR00229">
    <property type="entry name" value="sensory_box"/>
    <property type="match status" value="2"/>
</dbReference>
<keyword evidence="6" id="KW-0808">Transferase</keyword>
<dbReference type="InterPro" id="IPR000014">
    <property type="entry name" value="PAS"/>
</dbReference>
<dbReference type="InterPro" id="IPR013656">
    <property type="entry name" value="PAS_4"/>
</dbReference>
<evidence type="ECO:0000256" key="6">
    <source>
        <dbReference type="ARBA" id="ARBA00022679"/>
    </source>
</evidence>
<evidence type="ECO:0000256" key="7">
    <source>
        <dbReference type="ARBA" id="ARBA00022692"/>
    </source>
</evidence>
<keyword evidence="8" id="KW-0547">Nucleotide-binding</keyword>
<dbReference type="InterPro" id="IPR003018">
    <property type="entry name" value="GAF"/>
</dbReference>
<dbReference type="PROSITE" id="PS50113">
    <property type="entry name" value="PAC"/>
    <property type="match status" value="1"/>
</dbReference>
<dbReference type="InterPro" id="IPR004358">
    <property type="entry name" value="Sig_transdc_His_kin-like_C"/>
</dbReference>
<evidence type="ECO:0000256" key="9">
    <source>
        <dbReference type="ARBA" id="ARBA00022777"/>
    </source>
</evidence>
<evidence type="ECO:0000256" key="14">
    <source>
        <dbReference type="ARBA" id="ARBA00039401"/>
    </source>
</evidence>
<keyword evidence="5" id="KW-0597">Phosphoprotein</keyword>
<dbReference type="SUPFAM" id="SSF55785">
    <property type="entry name" value="PYP-like sensor domain (PAS domain)"/>
    <property type="match status" value="3"/>
</dbReference>
<evidence type="ECO:0000256" key="15">
    <source>
        <dbReference type="SAM" id="MobiDB-lite"/>
    </source>
</evidence>
<organism evidence="19 20">
    <name type="scientific">Actinoplanes flavus</name>
    <dbReference type="NCBI Taxonomy" id="2820290"/>
    <lineage>
        <taxon>Bacteria</taxon>
        <taxon>Bacillati</taxon>
        <taxon>Actinomycetota</taxon>
        <taxon>Actinomycetes</taxon>
        <taxon>Micromonosporales</taxon>
        <taxon>Micromonosporaceae</taxon>
        <taxon>Actinoplanes</taxon>
    </lineage>
</organism>
<feature type="domain" description="Histidine kinase" evidence="16">
    <location>
        <begin position="625"/>
        <end position="836"/>
    </location>
</feature>
<comment type="subcellular location">
    <subcellularLocation>
        <location evidence="3">Cell membrane</location>
    </subcellularLocation>
    <subcellularLocation>
        <location evidence="2">Membrane</location>
        <topology evidence="2">Multi-pass membrane protein</topology>
    </subcellularLocation>
</comment>
<evidence type="ECO:0000256" key="3">
    <source>
        <dbReference type="ARBA" id="ARBA00004236"/>
    </source>
</evidence>
<dbReference type="Gene3D" id="3.30.565.10">
    <property type="entry name" value="Histidine kinase-like ATPase, C-terminal domain"/>
    <property type="match status" value="1"/>
</dbReference>
<name>A0ABS3UDW3_9ACTN</name>
<dbReference type="InterPro" id="IPR003594">
    <property type="entry name" value="HATPase_dom"/>
</dbReference>
<evidence type="ECO:0000256" key="5">
    <source>
        <dbReference type="ARBA" id="ARBA00022553"/>
    </source>
</evidence>
<evidence type="ECO:0000313" key="19">
    <source>
        <dbReference type="EMBL" id="MBO3736977.1"/>
    </source>
</evidence>
<evidence type="ECO:0000259" key="18">
    <source>
        <dbReference type="PROSITE" id="PS50113"/>
    </source>
</evidence>
<dbReference type="InterPro" id="IPR000700">
    <property type="entry name" value="PAS-assoc_C"/>
</dbReference>
<dbReference type="InterPro" id="IPR013655">
    <property type="entry name" value="PAS_fold_3"/>
</dbReference>
<sequence>MGRDNKPAAPGRTDGPALTTPYSRDREMAAVCAERDEALRAAARLRAVLDNAHDAFVSMSADGVILAWNPAAEQLFGWTAAEAVGRLATELMIPPSMREAHERGLERARRSRTSHFAGRRLEFTVVDRSGREFPVEMTLQTQYERGEPVHHAFLHDITVRTTARVELTRERAYLQALLNSLDTGVAACDSNGTLAQFNSAMCEIHGLGHQPIGPESWAGTYHLFRADGRTPMKPEEVPLARAFAGEFVRHEEMVVRASGRPPHWFLTNARPIDSADGHRLGAVVAMHDVTDAHRAEVLQRCRYAVARALAEATSARDAAIAAATAIAAELDWACAECWEVDEERRRIVRVSSWGRPGADLAEFSGDTPLAFGIGQGLPGVVWAAGTDVWSDDLDDLVDPGRLPPARRLGLRATIGMPVHSGARVAGVLAFFTDTGVTRDDDILAMLRDVAAQIGRFVERRRAEDLTLALAAARRDFNRVIEQINDCFWTVEMMPDGSVRSVYSSPGATGVFGGTLPTGADMADTLTERMHPDDREAFRAYHERIGTGEPAEFECRIIGYDGRTRWVWTRGVTRHEDGHLYVDGISTNVTERRELADQRELLLAKEQEQVRRLRELDRMKDELVAVVSHEMRNPIAIIAAHTDALLEQPEFAGRAELVSIERTSARLMSLVEDLLDLARFESGPTVLDPRPVRLDRLLRQAVEEHRLGAPVDLITEVGDLPMVSGDAARLRQVLDNLLSNAIKYTPPGGTVTVTARDDADTVTVTVTDTGIGIPPEQYPKLFTRFFRASTAIDHKIKGTGLGLAVTKAIVEAHGGTIAAEPGPAGGTRFTVTLPRSPGQDPAAWPCRR</sequence>
<dbReference type="PANTHER" id="PTHR42878:SF7">
    <property type="entry name" value="SENSOR HISTIDINE KINASE GLRK"/>
    <property type="match status" value="1"/>
</dbReference>
<dbReference type="EMBL" id="JAGFNS010000003">
    <property type="protein sequence ID" value="MBO3736977.1"/>
    <property type="molecule type" value="Genomic_DNA"/>
</dbReference>
<evidence type="ECO:0000256" key="1">
    <source>
        <dbReference type="ARBA" id="ARBA00000085"/>
    </source>
</evidence>